<evidence type="ECO:0008006" key="3">
    <source>
        <dbReference type="Google" id="ProtNLM"/>
    </source>
</evidence>
<dbReference type="Gene3D" id="2.60.120.10">
    <property type="entry name" value="Jelly Rolls"/>
    <property type="match status" value="1"/>
</dbReference>
<comment type="caution">
    <text evidence="1">The sequence shown here is derived from an EMBL/GenBank/DDBJ whole genome shotgun (WGS) entry which is preliminary data.</text>
</comment>
<evidence type="ECO:0000313" key="1">
    <source>
        <dbReference type="EMBL" id="KOF14394.1"/>
    </source>
</evidence>
<dbReference type="GO" id="GO:0047869">
    <property type="term" value="F:dimethylpropiothetin dethiomethylase activity"/>
    <property type="evidence" value="ECO:0007669"/>
    <property type="project" value="InterPro"/>
</dbReference>
<dbReference type="InterPro" id="IPR014710">
    <property type="entry name" value="RmlC-like_jellyroll"/>
</dbReference>
<dbReference type="Proteomes" id="UP000037425">
    <property type="component" value="Unassembled WGS sequence"/>
</dbReference>
<organism evidence="1 2">
    <name type="scientific">Ensifer adhaerens</name>
    <name type="common">Sinorhizobium morelense</name>
    <dbReference type="NCBI Taxonomy" id="106592"/>
    <lineage>
        <taxon>Bacteria</taxon>
        <taxon>Pseudomonadati</taxon>
        <taxon>Pseudomonadota</taxon>
        <taxon>Alphaproteobacteria</taxon>
        <taxon>Hyphomicrobiales</taxon>
        <taxon>Rhizobiaceae</taxon>
        <taxon>Sinorhizobium/Ensifer group</taxon>
        <taxon>Ensifer</taxon>
    </lineage>
</organism>
<protein>
    <recommendedName>
        <fullName evidence="3">Dimethlysulfoniopropionate lyase</fullName>
    </recommendedName>
</protein>
<reference evidence="2" key="1">
    <citation type="submission" date="2015-07" db="EMBL/GenBank/DDBJ databases">
        <title>Whole genome sequence of an Ensifer adhaerens strain isolated from a cave pool in the Wind Cave National Park.</title>
        <authorList>
            <person name="Eng W.W.H."/>
            <person name="Gan H.M."/>
            <person name="Barton H.A."/>
            <person name="Savka M.A."/>
        </authorList>
    </citation>
    <scope>NUCLEOTIDE SEQUENCE [LARGE SCALE GENOMIC DNA]</scope>
    <source>
        <strain evidence="2">SD006</strain>
    </source>
</reference>
<evidence type="ECO:0000313" key="2">
    <source>
        <dbReference type="Proteomes" id="UP000037425"/>
    </source>
</evidence>
<dbReference type="AlphaFoldDB" id="A0A0L8BIL7"/>
<accession>A0A0L8BIL7</accession>
<dbReference type="Pfam" id="PF16867">
    <property type="entry name" value="DMSP_lyase"/>
    <property type="match status" value="1"/>
</dbReference>
<dbReference type="InterPro" id="IPR031723">
    <property type="entry name" value="DMSP_lyase"/>
</dbReference>
<dbReference type="EMBL" id="LGAP01000027">
    <property type="protein sequence ID" value="KOF14394.1"/>
    <property type="molecule type" value="Genomic_DNA"/>
</dbReference>
<gene>
    <name evidence="1" type="ORF">AC244_27290</name>
</gene>
<name>A0A0L8BIL7_ENSAD</name>
<proteinExistence type="predicted"/>
<sequence length="218" mass="24150">MLEDAGKLESTGVIKRAAGRPADLQKVVLAMGDLFLADSAPLMAKFNIGKIIHLLERPGRVRVDPLPTADGCLLDAAREVLSNVALHSEGYKRFSEGLQSVFGRLEWYTGRGGAFASINFEQNHRHALLVGPGAVEHRTDVRIGMTVLGSYTRFPDHDQFHSRVFIPLSFGEYRFGNDRWVSAGPGDVLFNAAGRQCAIRCTREPLVMLWCQIEGRDR</sequence>
<dbReference type="PATRIC" id="fig|106592.7.peg.4248"/>